<organism evidence="10 11">
    <name type="scientific">Candidatus Blackburnbacteria bacterium RIFCSPHIGHO2_02_FULL_44_20</name>
    <dbReference type="NCBI Taxonomy" id="1797516"/>
    <lineage>
        <taxon>Bacteria</taxon>
        <taxon>Candidatus Blackburniibacteriota</taxon>
    </lineage>
</organism>
<comment type="caution">
    <text evidence="10">The sequence shown here is derived from an EMBL/GenBank/DDBJ whole genome shotgun (WGS) entry which is preliminary data.</text>
</comment>
<keyword evidence="2" id="KW-1003">Cell membrane</keyword>
<keyword evidence="4" id="KW-0808">Transferase</keyword>
<dbReference type="PANTHER" id="PTHR33908">
    <property type="entry name" value="MANNOSYLTRANSFERASE YKCB-RELATED"/>
    <property type="match status" value="1"/>
</dbReference>
<feature type="transmembrane region" description="Helical" evidence="8">
    <location>
        <begin position="132"/>
        <end position="165"/>
    </location>
</feature>
<feature type="transmembrane region" description="Helical" evidence="8">
    <location>
        <begin position="334"/>
        <end position="353"/>
    </location>
</feature>
<feature type="transmembrane region" description="Helical" evidence="8">
    <location>
        <begin position="365"/>
        <end position="386"/>
    </location>
</feature>
<accession>A0A1G1V5X9</accession>
<feature type="transmembrane region" description="Helical" evidence="8">
    <location>
        <begin position="177"/>
        <end position="208"/>
    </location>
</feature>
<feature type="transmembrane region" description="Helical" evidence="8">
    <location>
        <begin position="12"/>
        <end position="29"/>
    </location>
</feature>
<evidence type="ECO:0000256" key="4">
    <source>
        <dbReference type="ARBA" id="ARBA00022679"/>
    </source>
</evidence>
<name>A0A1G1V5X9_9BACT</name>
<dbReference type="Proteomes" id="UP000178319">
    <property type="component" value="Unassembled WGS sequence"/>
</dbReference>
<reference evidence="10 11" key="1">
    <citation type="journal article" date="2016" name="Nat. Commun.">
        <title>Thousands of microbial genomes shed light on interconnected biogeochemical processes in an aquifer system.</title>
        <authorList>
            <person name="Anantharaman K."/>
            <person name="Brown C.T."/>
            <person name="Hug L.A."/>
            <person name="Sharon I."/>
            <person name="Castelle C.J."/>
            <person name="Probst A.J."/>
            <person name="Thomas B.C."/>
            <person name="Singh A."/>
            <person name="Wilkins M.J."/>
            <person name="Karaoz U."/>
            <person name="Brodie E.L."/>
            <person name="Williams K.H."/>
            <person name="Hubbard S.S."/>
            <person name="Banfield J.F."/>
        </authorList>
    </citation>
    <scope>NUCLEOTIDE SEQUENCE [LARGE SCALE GENOMIC DNA]</scope>
</reference>
<dbReference type="EMBL" id="MHBZ01000029">
    <property type="protein sequence ID" value="OGY10818.1"/>
    <property type="molecule type" value="Genomic_DNA"/>
</dbReference>
<evidence type="ECO:0000313" key="11">
    <source>
        <dbReference type="Proteomes" id="UP000178319"/>
    </source>
</evidence>
<dbReference type="PANTHER" id="PTHR33908:SF11">
    <property type="entry name" value="MEMBRANE PROTEIN"/>
    <property type="match status" value="1"/>
</dbReference>
<keyword evidence="5 8" id="KW-0812">Transmembrane</keyword>
<keyword evidence="7 8" id="KW-0472">Membrane</keyword>
<dbReference type="AlphaFoldDB" id="A0A1G1V5X9"/>
<dbReference type="STRING" id="1797516.A3D26_01520"/>
<evidence type="ECO:0000256" key="3">
    <source>
        <dbReference type="ARBA" id="ARBA00022676"/>
    </source>
</evidence>
<sequence length="549" mass="63246">MITYIRRFDLKLDGLLVLILFLAGFLRFYNLNWDQGNFFHPDERNIAAAVSRIDFFENLNPQFFAYGGFSIYLARVVGELLRLTTNHSGWVSDWGKIDLVSRFVSALASLFTVLTTFFLAKNLFDKKTGLLAAFLITFFPTLIQSAHFGVTESLITLLVTLIALVSLKLSDRFSWRLVFFLAVLLGVGLSTKTSALSFYLFPIVVLLFRSKRLGASRVFLSIYSLLVLSILTFFVFSPYSFLDWQKFRESMLYESGVVVGRLKVVYVLQFENTYPYFFQVKNFFWQIGPVFFLSLVGLFYAVYRVVFYRQLKLLAFLLFPVFYFLYVGSWYAKFIRYMVPIIPFLAVLGAFALREGVRANKRFGLGVALVFLVLTAFGGLSFFSIYTRPQTRIAASEWIYDNISPGARILQEHWDDGLPVPMGGLRTPEVYSIEQLAIYDADNQQKALYYSERLAEGDYVVISSRRLYGTLINLPHPYPLTSRYYKLLFQGDLGYKKISEFSSYPGFLGITINDDGSEETFQVYDHPKVIIFENSRHYRAEQILARLTQ</sequence>
<feature type="transmembrane region" description="Helical" evidence="8">
    <location>
        <begin position="99"/>
        <end position="120"/>
    </location>
</feature>
<evidence type="ECO:0000256" key="5">
    <source>
        <dbReference type="ARBA" id="ARBA00022692"/>
    </source>
</evidence>
<dbReference type="InterPro" id="IPR050297">
    <property type="entry name" value="LipidA_mod_glycosyltrf_83"/>
</dbReference>
<dbReference type="InterPro" id="IPR038731">
    <property type="entry name" value="RgtA/B/C-like"/>
</dbReference>
<dbReference type="GO" id="GO:0005886">
    <property type="term" value="C:plasma membrane"/>
    <property type="evidence" value="ECO:0007669"/>
    <property type="project" value="UniProtKB-SubCell"/>
</dbReference>
<feature type="domain" description="Glycosyltransferase RgtA/B/C/D-like" evidence="9">
    <location>
        <begin position="99"/>
        <end position="238"/>
    </location>
</feature>
<protein>
    <recommendedName>
        <fullName evidence="9">Glycosyltransferase RgtA/B/C/D-like domain-containing protein</fullName>
    </recommendedName>
</protein>
<evidence type="ECO:0000256" key="1">
    <source>
        <dbReference type="ARBA" id="ARBA00004651"/>
    </source>
</evidence>
<dbReference type="GO" id="GO:0016763">
    <property type="term" value="F:pentosyltransferase activity"/>
    <property type="evidence" value="ECO:0007669"/>
    <property type="project" value="TreeGrafter"/>
</dbReference>
<feature type="transmembrane region" description="Helical" evidence="8">
    <location>
        <begin position="283"/>
        <end position="303"/>
    </location>
</feature>
<dbReference type="GO" id="GO:0009103">
    <property type="term" value="P:lipopolysaccharide biosynthetic process"/>
    <property type="evidence" value="ECO:0007669"/>
    <property type="project" value="UniProtKB-ARBA"/>
</dbReference>
<evidence type="ECO:0000259" key="9">
    <source>
        <dbReference type="Pfam" id="PF13231"/>
    </source>
</evidence>
<keyword evidence="6 8" id="KW-1133">Transmembrane helix</keyword>
<feature type="transmembrane region" description="Helical" evidence="8">
    <location>
        <begin position="310"/>
        <end position="328"/>
    </location>
</feature>
<evidence type="ECO:0000256" key="6">
    <source>
        <dbReference type="ARBA" id="ARBA00022989"/>
    </source>
</evidence>
<gene>
    <name evidence="10" type="ORF">A3D26_01520</name>
</gene>
<dbReference type="Pfam" id="PF13231">
    <property type="entry name" value="PMT_2"/>
    <property type="match status" value="1"/>
</dbReference>
<keyword evidence="3" id="KW-0328">Glycosyltransferase</keyword>
<comment type="subcellular location">
    <subcellularLocation>
        <location evidence="1">Cell membrane</location>
        <topology evidence="1">Multi-pass membrane protein</topology>
    </subcellularLocation>
</comment>
<evidence type="ECO:0000256" key="7">
    <source>
        <dbReference type="ARBA" id="ARBA00023136"/>
    </source>
</evidence>
<feature type="transmembrane region" description="Helical" evidence="8">
    <location>
        <begin position="220"/>
        <end position="242"/>
    </location>
</feature>
<evidence type="ECO:0000256" key="8">
    <source>
        <dbReference type="SAM" id="Phobius"/>
    </source>
</evidence>
<evidence type="ECO:0000256" key="2">
    <source>
        <dbReference type="ARBA" id="ARBA00022475"/>
    </source>
</evidence>
<evidence type="ECO:0000313" key="10">
    <source>
        <dbReference type="EMBL" id="OGY10818.1"/>
    </source>
</evidence>
<proteinExistence type="predicted"/>